<dbReference type="HOGENOM" id="CLU_1302747_0_0_11"/>
<dbReference type="Proteomes" id="UP000002213">
    <property type="component" value="Chromosome"/>
</dbReference>
<organism evidence="1 2">
    <name type="scientific">Actinosynnema mirum (strain ATCC 29888 / DSM 43827 / JCM 3225 / NBRC 14064 / NCIMB 13271 / NRRL B-12336 / IMRU 3971 / 101)</name>
    <dbReference type="NCBI Taxonomy" id="446462"/>
    <lineage>
        <taxon>Bacteria</taxon>
        <taxon>Bacillati</taxon>
        <taxon>Actinomycetota</taxon>
        <taxon>Actinomycetes</taxon>
        <taxon>Pseudonocardiales</taxon>
        <taxon>Pseudonocardiaceae</taxon>
        <taxon>Actinosynnema</taxon>
    </lineage>
</organism>
<evidence type="ECO:0000313" key="1">
    <source>
        <dbReference type="EMBL" id="ACU35603.1"/>
    </source>
</evidence>
<dbReference type="EMBL" id="CP001630">
    <property type="protein sequence ID" value="ACU35603.1"/>
    <property type="molecule type" value="Genomic_DNA"/>
</dbReference>
<evidence type="ECO:0000313" key="2">
    <source>
        <dbReference type="Proteomes" id="UP000002213"/>
    </source>
</evidence>
<name>C6WBN5_ACTMD</name>
<dbReference type="eggNOG" id="ENOG5030V24">
    <property type="taxonomic scope" value="Bacteria"/>
</dbReference>
<sequence length="211" mass="22497">MTAGPHARSVPPRYPDGFRDQVAEYIRAHAGSPEGTFRAISVKFGISKALVGVIADEIGLADAWTDGVARTADATTARRTYLAAQRALLQEDLLDTAADLTSRLHDDVTHLHVVKTIPEGIDADPDEDGGFGFLAAERVEHTILPPGPAEWRSTMTAIAAATRAAIDLAKLDQGQDATGQATGMLEQFENSLRAARAERERLATEAADEGP</sequence>
<protein>
    <submittedName>
        <fullName evidence="1">Uncharacterized protein</fullName>
    </submittedName>
</protein>
<proteinExistence type="predicted"/>
<accession>C6WBN5</accession>
<keyword evidence="2" id="KW-1185">Reference proteome</keyword>
<reference evidence="1 2" key="1">
    <citation type="journal article" date="2009" name="Stand. Genomic Sci.">
        <title>Complete genome sequence of Actinosynnema mirum type strain (101).</title>
        <authorList>
            <person name="Land M."/>
            <person name="Lapidus A."/>
            <person name="Mayilraj S."/>
            <person name="Chen F."/>
            <person name="Copeland A."/>
            <person name="Del Rio T.G."/>
            <person name="Nolan M."/>
            <person name="Lucas S."/>
            <person name="Tice H."/>
            <person name="Cheng J.F."/>
            <person name="Chertkov O."/>
            <person name="Bruce D."/>
            <person name="Goodwin L."/>
            <person name="Pitluck S."/>
            <person name="Rohde M."/>
            <person name="Goker M."/>
            <person name="Pati A."/>
            <person name="Ivanova N."/>
            <person name="Mavromatis K."/>
            <person name="Chen A."/>
            <person name="Palaniappan K."/>
            <person name="Hauser L."/>
            <person name="Chang Y.J."/>
            <person name="Jeffries C.C."/>
            <person name="Brettin T."/>
            <person name="Detter J.C."/>
            <person name="Han C."/>
            <person name="Chain P."/>
            <person name="Tindall B.J."/>
            <person name="Bristow J."/>
            <person name="Eisen J.A."/>
            <person name="Markowitz V."/>
            <person name="Hugenholtz P."/>
            <person name="Kyrpides N.C."/>
            <person name="Klenk H.P."/>
        </authorList>
    </citation>
    <scope>NUCLEOTIDE SEQUENCE [LARGE SCALE GENOMIC DNA]</scope>
    <source>
        <strain evidence="2">ATCC 29888 / DSM 43827 / JCM 3225 / NBRC 14064 / NCIMB 13271 / NRRL B-12336 / IMRU 3971 / 101</strain>
    </source>
</reference>
<dbReference type="AlphaFoldDB" id="C6WBN5"/>
<dbReference type="KEGG" id="ami:Amir_1654"/>
<dbReference type="STRING" id="446462.Amir_1654"/>
<gene>
    <name evidence="1" type="ordered locus">Amir_1654</name>
</gene>